<keyword evidence="1" id="KW-0472">Membrane</keyword>
<evidence type="ECO:0000313" key="2">
    <source>
        <dbReference type="EMBL" id="TQL86912.1"/>
    </source>
</evidence>
<accession>A0A543BQ20</accession>
<evidence type="ECO:0000256" key="1">
    <source>
        <dbReference type="SAM" id="Phobius"/>
    </source>
</evidence>
<feature type="transmembrane region" description="Helical" evidence="1">
    <location>
        <begin position="6"/>
        <end position="26"/>
    </location>
</feature>
<dbReference type="EMBL" id="VFOX01000001">
    <property type="protein sequence ID" value="TQL86912.1"/>
    <property type="molecule type" value="Genomic_DNA"/>
</dbReference>
<sequence>MPVSSIVANLIVGVFVFVGGIVIIRFRKPLHAFVLQSQKAMLGERAAQLSAGRQKPWVLGVVGAFACGMGVAMVTGAIVAIVQVDGHPLAPTGVGSNAPAASNPDFATLAPFVIVGSLALVIGCFLIRFRVRIYDFLDRRIRAARHLSEVNEFARQQRPAWIGLLGVLLAIGGIAVIVVGVVQVQLASGG</sequence>
<feature type="transmembrane region" description="Helical" evidence="1">
    <location>
        <begin position="109"/>
        <end position="131"/>
    </location>
</feature>
<protein>
    <submittedName>
        <fullName evidence="2">Uncharacterized protein</fullName>
    </submittedName>
</protein>
<keyword evidence="3" id="KW-1185">Reference proteome</keyword>
<proteinExistence type="predicted"/>
<organism evidence="2 3">
    <name type="scientific">Microbacterium saperdae</name>
    <dbReference type="NCBI Taxonomy" id="69368"/>
    <lineage>
        <taxon>Bacteria</taxon>
        <taxon>Bacillati</taxon>
        <taxon>Actinomycetota</taxon>
        <taxon>Actinomycetes</taxon>
        <taxon>Micrococcales</taxon>
        <taxon>Microbacteriaceae</taxon>
        <taxon>Microbacterium</taxon>
    </lineage>
</organism>
<gene>
    <name evidence="2" type="ORF">FB560_2577</name>
</gene>
<comment type="caution">
    <text evidence="2">The sequence shown here is derived from an EMBL/GenBank/DDBJ whole genome shotgun (WGS) entry which is preliminary data.</text>
</comment>
<dbReference type="AlphaFoldDB" id="A0A543BQ20"/>
<feature type="transmembrane region" description="Helical" evidence="1">
    <location>
        <begin position="161"/>
        <end position="184"/>
    </location>
</feature>
<reference evidence="2 3" key="1">
    <citation type="submission" date="2019-06" db="EMBL/GenBank/DDBJ databases">
        <title>Sequencing the genomes of 1000 actinobacteria strains.</title>
        <authorList>
            <person name="Klenk H.-P."/>
        </authorList>
    </citation>
    <scope>NUCLEOTIDE SEQUENCE [LARGE SCALE GENOMIC DNA]</scope>
    <source>
        <strain evidence="2 3">DSM 20169</strain>
    </source>
</reference>
<evidence type="ECO:0000313" key="3">
    <source>
        <dbReference type="Proteomes" id="UP000317209"/>
    </source>
</evidence>
<keyword evidence="1" id="KW-1133">Transmembrane helix</keyword>
<name>A0A543BQ20_9MICO</name>
<dbReference type="OrthoDB" id="9964069at2"/>
<dbReference type="RefSeq" id="WP_141872716.1">
    <property type="nucleotide sequence ID" value="NZ_VFOX01000001.1"/>
</dbReference>
<feature type="transmembrane region" description="Helical" evidence="1">
    <location>
        <begin position="57"/>
        <end position="82"/>
    </location>
</feature>
<keyword evidence="1" id="KW-0812">Transmembrane</keyword>
<dbReference type="Proteomes" id="UP000317209">
    <property type="component" value="Unassembled WGS sequence"/>
</dbReference>